<evidence type="ECO:0000313" key="3">
    <source>
        <dbReference type="Proteomes" id="UP001500021"/>
    </source>
</evidence>
<accession>A0ABN1L2X0</accession>
<evidence type="ECO:0000313" key="2">
    <source>
        <dbReference type="EMBL" id="GAA0811016.1"/>
    </source>
</evidence>
<keyword evidence="1" id="KW-1133">Transmembrane helix</keyword>
<sequence>MVFGFSISVHNYFLYKSHENALDGFMPIALSSDEIKRTSKVTMAKIETDELVIRSVIELHESLRERALFHSKLFGVIFIFLTVLFYLLEKYVLPYSQHNKSLKQDK</sequence>
<comment type="caution">
    <text evidence="2">The sequence shown here is derived from an EMBL/GenBank/DDBJ whole genome shotgun (WGS) entry which is preliminary data.</text>
</comment>
<keyword evidence="1" id="KW-0812">Transmembrane</keyword>
<feature type="transmembrane region" description="Helical" evidence="1">
    <location>
        <begin position="67"/>
        <end position="88"/>
    </location>
</feature>
<keyword evidence="3" id="KW-1185">Reference proteome</keyword>
<keyword evidence="1" id="KW-0472">Membrane</keyword>
<dbReference type="EMBL" id="BAAAFA010000001">
    <property type="protein sequence ID" value="GAA0811016.1"/>
    <property type="molecule type" value="Genomic_DNA"/>
</dbReference>
<name>A0ABN1L2X0_9GAMM</name>
<dbReference type="Proteomes" id="UP001500021">
    <property type="component" value="Unassembled WGS sequence"/>
</dbReference>
<evidence type="ECO:0000256" key="1">
    <source>
        <dbReference type="SAM" id="Phobius"/>
    </source>
</evidence>
<organism evidence="2 3">
    <name type="scientific">Colwellia asteriadis</name>
    <dbReference type="NCBI Taxonomy" id="517723"/>
    <lineage>
        <taxon>Bacteria</taxon>
        <taxon>Pseudomonadati</taxon>
        <taxon>Pseudomonadota</taxon>
        <taxon>Gammaproteobacteria</taxon>
        <taxon>Alteromonadales</taxon>
        <taxon>Colwelliaceae</taxon>
        <taxon>Colwellia</taxon>
    </lineage>
</organism>
<reference evidence="2 3" key="1">
    <citation type="journal article" date="2019" name="Int. J. Syst. Evol. Microbiol.">
        <title>The Global Catalogue of Microorganisms (GCM) 10K type strain sequencing project: providing services to taxonomists for standard genome sequencing and annotation.</title>
        <authorList>
            <consortium name="The Broad Institute Genomics Platform"/>
            <consortium name="The Broad Institute Genome Sequencing Center for Infectious Disease"/>
            <person name="Wu L."/>
            <person name="Ma J."/>
        </authorList>
    </citation>
    <scope>NUCLEOTIDE SEQUENCE [LARGE SCALE GENOMIC DNA]</scope>
    <source>
        <strain evidence="2 3">JCM 15608</strain>
    </source>
</reference>
<protein>
    <submittedName>
        <fullName evidence="2">Uncharacterized protein</fullName>
    </submittedName>
</protein>
<gene>
    <name evidence="2" type="ORF">GCM10009111_02890</name>
</gene>
<proteinExistence type="predicted"/>